<dbReference type="Pfam" id="PF03091">
    <property type="entry name" value="CutA1"/>
    <property type="match status" value="1"/>
</dbReference>
<evidence type="ECO:0000256" key="2">
    <source>
        <dbReference type="ARBA" id="ARBA00022490"/>
    </source>
</evidence>
<accession>A0A3P3R403</accession>
<dbReference type="GO" id="GO:0010038">
    <property type="term" value="P:response to metal ion"/>
    <property type="evidence" value="ECO:0007669"/>
    <property type="project" value="InterPro"/>
</dbReference>
<name>A0A3P3R403_9EURY</name>
<proteinExistence type="inferred from homology"/>
<sequence length="63" mass="7213">MPTAYITCPRSDADELATALLADRLAACVNIVDRQPYDVPCIERFEDDPIDPFRAWRDRSVEE</sequence>
<dbReference type="InterPro" id="IPR004323">
    <property type="entry name" value="Ion_tolerance_CutA"/>
</dbReference>
<keyword evidence="2" id="KW-0963">Cytoplasm</keyword>
<evidence type="ECO:0000313" key="4">
    <source>
        <dbReference type="Proteomes" id="UP000282322"/>
    </source>
</evidence>
<dbReference type="InterPro" id="IPR011322">
    <property type="entry name" value="N-reg_PII-like_a/b"/>
</dbReference>
<evidence type="ECO:0000313" key="3">
    <source>
        <dbReference type="EMBL" id="RRJ28206.1"/>
    </source>
</evidence>
<dbReference type="Proteomes" id="UP000282322">
    <property type="component" value="Unassembled WGS sequence"/>
</dbReference>
<organism evidence="3 4">
    <name type="scientific">Halocatena pleomorpha</name>
    <dbReference type="NCBI Taxonomy" id="1785090"/>
    <lineage>
        <taxon>Archaea</taxon>
        <taxon>Methanobacteriati</taxon>
        <taxon>Methanobacteriota</taxon>
        <taxon>Stenosarchaea group</taxon>
        <taxon>Halobacteria</taxon>
        <taxon>Halobacteriales</taxon>
        <taxon>Natronomonadaceae</taxon>
        <taxon>Halocatena</taxon>
    </lineage>
</organism>
<dbReference type="InterPro" id="IPR015867">
    <property type="entry name" value="N-reg_PII/ATP_PRibTrfase_C"/>
</dbReference>
<protein>
    <submittedName>
        <fullName evidence="3">Divalent cation tolerance protein CutA</fullName>
    </submittedName>
</protein>
<dbReference type="EMBL" id="RRCH01000040">
    <property type="protein sequence ID" value="RRJ28206.1"/>
    <property type="molecule type" value="Genomic_DNA"/>
</dbReference>
<keyword evidence="4" id="KW-1185">Reference proteome</keyword>
<gene>
    <name evidence="3" type="ORF">EIK79_16585</name>
</gene>
<dbReference type="RefSeq" id="WP_124956707.1">
    <property type="nucleotide sequence ID" value="NZ_RRCH01000040.1"/>
</dbReference>
<dbReference type="Gene3D" id="3.30.70.120">
    <property type="match status" value="1"/>
</dbReference>
<dbReference type="AlphaFoldDB" id="A0A3P3R403"/>
<reference evidence="3 4" key="1">
    <citation type="submission" date="2018-11" db="EMBL/GenBank/DDBJ databases">
        <title>Taxonoimc description of Halomarina strain SPP-AMP-1.</title>
        <authorList>
            <person name="Pal Y."/>
            <person name="Srinivasana K."/>
            <person name="Verma A."/>
            <person name="Kumar P."/>
        </authorList>
    </citation>
    <scope>NUCLEOTIDE SEQUENCE [LARGE SCALE GENOMIC DNA]</scope>
    <source>
        <strain evidence="3 4">SPP-AMP-1</strain>
    </source>
</reference>
<evidence type="ECO:0000256" key="1">
    <source>
        <dbReference type="ARBA" id="ARBA00010169"/>
    </source>
</evidence>
<comment type="similarity">
    <text evidence="1">Belongs to the CutA family.</text>
</comment>
<dbReference type="SUPFAM" id="SSF54913">
    <property type="entry name" value="GlnB-like"/>
    <property type="match status" value="1"/>
</dbReference>
<dbReference type="OrthoDB" id="8015at2157"/>
<comment type="caution">
    <text evidence="3">The sequence shown here is derived from an EMBL/GenBank/DDBJ whole genome shotgun (WGS) entry which is preliminary data.</text>
</comment>